<accession>A0A381Y3X8</accession>
<protein>
    <submittedName>
        <fullName evidence="1">Uncharacterized protein</fullName>
    </submittedName>
</protein>
<feature type="non-terminal residue" evidence="1">
    <location>
        <position position="1"/>
    </location>
</feature>
<evidence type="ECO:0000313" key="1">
    <source>
        <dbReference type="EMBL" id="SVA71789.1"/>
    </source>
</evidence>
<dbReference type="AlphaFoldDB" id="A0A381Y3X8"/>
<reference evidence="1" key="1">
    <citation type="submission" date="2018-05" db="EMBL/GenBank/DDBJ databases">
        <authorList>
            <person name="Lanie J.A."/>
            <person name="Ng W.-L."/>
            <person name="Kazmierczak K.M."/>
            <person name="Andrzejewski T.M."/>
            <person name="Davidsen T.M."/>
            <person name="Wayne K.J."/>
            <person name="Tettelin H."/>
            <person name="Glass J.I."/>
            <person name="Rusch D."/>
            <person name="Podicherti R."/>
            <person name="Tsui H.-C.T."/>
            <person name="Winkler M.E."/>
        </authorList>
    </citation>
    <scope>NUCLEOTIDE SEQUENCE</scope>
</reference>
<organism evidence="1">
    <name type="scientific">marine metagenome</name>
    <dbReference type="NCBI Taxonomy" id="408172"/>
    <lineage>
        <taxon>unclassified sequences</taxon>
        <taxon>metagenomes</taxon>
        <taxon>ecological metagenomes</taxon>
    </lineage>
</organism>
<dbReference type="EMBL" id="UINC01017347">
    <property type="protein sequence ID" value="SVA71789.1"/>
    <property type="molecule type" value="Genomic_DNA"/>
</dbReference>
<name>A0A381Y3X8_9ZZZZ</name>
<gene>
    <name evidence="1" type="ORF">METZ01_LOCUS124643</name>
</gene>
<proteinExistence type="predicted"/>
<sequence length="178" mass="18831">VYRASRVRGCDSSAANRVAAEVAFCETHHGGGLAAWAALVDDAPGRLAESVLSSYQIDLVAALARTEGVSRTDWNPPIPFALVAGSVWSCALRGLRWSAAPVEPTGTDPVSTMELSAAERSDGRADWFAERSRSALAEGLLVDRVLWSRLDQEAAGFLLSEAVLDAPVGRGRSRSAHG</sequence>